<evidence type="ECO:0000313" key="1">
    <source>
        <dbReference type="EMBL" id="CAI9624048.1"/>
    </source>
</evidence>
<comment type="caution">
    <text evidence="1">The sequence shown here is derived from an EMBL/GenBank/DDBJ whole genome shotgun (WGS) entry which is preliminary data.</text>
</comment>
<feature type="non-terminal residue" evidence="1">
    <location>
        <position position="1"/>
    </location>
</feature>
<reference evidence="1" key="1">
    <citation type="submission" date="2023-05" db="EMBL/GenBank/DDBJ databases">
        <authorList>
            <person name="Stuckert A."/>
        </authorList>
    </citation>
    <scope>NUCLEOTIDE SEQUENCE</scope>
</reference>
<feature type="non-terminal residue" evidence="1">
    <location>
        <position position="122"/>
    </location>
</feature>
<gene>
    <name evidence="1" type="ORF">SPARVUS_LOCUS16576487</name>
</gene>
<organism evidence="1 2">
    <name type="scientific">Staurois parvus</name>
    <dbReference type="NCBI Taxonomy" id="386267"/>
    <lineage>
        <taxon>Eukaryota</taxon>
        <taxon>Metazoa</taxon>
        <taxon>Chordata</taxon>
        <taxon>Craniata</taxon>
        <taxon>Vertebrata</taxon>
        <taxon>Euteleostomi</taxon>
        <taxon>Amphibia</taxon>
        <taxon>Batrachia</taxon>
        <taxon>Anura</taxon>
        <taxon>Neobatrachia</taxon>
        <taxon>Ranoidea</taxon>
        <taxon>Ranidae</taxon>
        <taxon>Staurois</taxon>
    </lineage>
</organism>
<name>A0ABN9HX42_9NEOB</name>
<dbReference type="EMBL" id="CATNWA010021813">
    <property type="protein sequence ID" value="CAI9624048.1"/>
    <property type="molecule type" value="Genomic_DNA"/>
</dbReference>
<evidence type="ECO:0000313" key="2">
    <source>
        <dbReference type="Proteomes" id="UP001162483"/>
    </source>
</evidence>
<proteinExistence type="predicted"/>
<sequence length="122" mass="13772">AQDGASSFPHPQSDLVSASLPPRERNLLAAWWQDRMGTWRMQAASLKIGTKYGAVSPKQQVGDYPIQEEEVLVQSQQGGNLRPVEDPYICPQLSLADFIHEQVILSFDYPLPLKHLDFFLLH</sequence>
<dbReference type="Proteomes" id="UP001162483">
    <property type="component" value="Unassembled WGS sequence"/>
</dbReference>
<keyword evidence="2" id="KW-1185">Reference proteome</keyword>
<accession>A0ABN9HX42</accession>
<protein>
    <submittedName>
        <fullName evidence="1">Uncharacterized protein</fullName>
    </submittedName>
</protein>